<protein>
    <submittedName>
        <fullName evidence="4">FecR family protein</fullName>
    </submittedName>
</protein>
<dbReference type="Pfam" id="PF04773">
    <property type="entry name" value="FecR"/>
    <property type="match status" value="1"/>
</dbReference>
<evidence type="ECO:0000313" key="4">
    <source>
        <dbReference type="EMBL" id="SDI46926.1"/>
    </source>
</evidence>
<evidence type="ECO:0000259" key="3">
    <source>
        <dbReference type="Pfam" id="PF16220"/>
    </source>
</evidence>
<feature type="transmembrane region" description="Helical" evidence="1">
    <location>
        <begin position="80"/>
        <end position="98"/>
    </location>
</feature>
<keyword evidence="1" id="KW-0812">Transmembrane</keyword>
<dbReference type="Pfam" id="PF16220">
    <property type="entry name" value="DUF4880"/>
    <property type="match status" value="1"/>
</dbReference>
<evidence type="ECO:0000313" key="5">
    <source>
        <dbReference type="Proteomes" id="UP000198606"/>
    </source>
</evidence>
<dbReference type="EMBL" id="FNDG01000017">
    <property type="protein sequence ID" value="SDI46926.1"/>
    <property type="molecule type" value="Genomic_DNA"/>
</dbReference>
<dbReference type="PANTHER" id="PTHR30273:SF2">
    <property type="entry name" value="PROTEIN FECR"/>
    <property type="match status" value="1"/>
</dbReference>
<accession>A0A1G8KU36</accession>
<proteinExistence type="predicted"/>
<dbReference type="STRING" id="29435.SAMN05216588_11794"/>
<dbReference type="Proteomes" id="UP000198606">
    <property type="component" value="Unassembled WGS sequence"/>
</dbReference>
<dbReference type="PANTHER" id="PTHR30273">
    <property type="entry name" value="PERIPLASMIC SIGNAL SENSOR AND SIGMA FACTOR ACTIVATOR FECR-RELATED"/>
    <property type="match status" value="1"/>
</dbReference>
<dbReference type="InterPro" id="IPR012373">
    <property type="entry name" value="Ferrdict_sens_TM"/>
</dbReference>
<keyword evidence="1" id="KW-0472">Membrane</keyword>
<keyword evidence="1" id="KW-1133">Transmembrane helix</keyword>
<dbReference type="InterPro" id="IPR006860">
    <property type="entry name" value="FecR"/>
</dbReference>
<dbReference type="RefSeq" id="WP_084307698.1">
    <property type="nucleotide sequence ID" value="NZ_FNDG01000017.1"/>
</dbReference>
<evidence type="ECO:0000259" key="2">
    <source>
        <dbReference type="Pfam" id="PF04773"/>
    </source>
</evidence>
<dbReference type="AlphaFoldDB" id="A0A1G8KU36"/>
<feature type="domain" description="FecR N-terminal" evidence="3">
    <location>
        <begin position="9"/>
        <end position="44"/>
    </location>
</feature>
<dbReference type="Gene3D" id="2.60.120.1440">
    <property type="match status" value="1"/>
</dbReference>
<dbReference type="GO" id="GO:0016989">
    <property type="term" value="F:sigma factor antagonist activity"/>
    <property type="evidence" value="ECO:0007669"/>
    <property type="project" value="TreeGrafter"/>
</dbReference>
<evidence type="ECO:0000256" key="1">
    <source>
        <dbReference type="SAM" id="Phobius"/>
    </source>
</evidence>
<organism evidence="4 5">
    <name type="scientific">Phytopseudomonas flavescens</name>
    <dbReference type="NCBI Taxonomy" id="29435"/>
    <lineage>
        <taxon>Bacteria</taxon>
        <taxon>Pseudomonadati</taxon>
        <taxon>Pseudomonadota</taxon>
        <taxon>Gammaproteobacteria</taxon>
        <taxon>Pseudomonadales</taxon>
        <taxon>Pseudomonadaceae</taxon>
        <taxon>Phytopseudomonas</taxon>
    </lineage>
</organism>
<name>A0A1G8KU36_9GAMM</name>
<feature type="domain" description="FecR protein" evidence="2">
    <location>
        <begin position="111"/>
        <end position="188"/>
    </location>
</feature>
<dbReference type="PIRSF" id="PIRSF018266">
    <property type="entry name" value="FecR"/>
    <property type="match status" value="1"/>
</dbReference>
<sequence length="310" mass="33730">MSDEQRIRREAAHWIATLQSGEVDVQVQADFLRWQSADPRHADTIERLYRRLRGLRHSPLQQVDEEHLAATLAAPSRRRFLHGALAIGGLGLGALLLGRLGSTGLAWPGDLYTGIGERKRFTLADGSALTLNASSRVSTGARSLRLQQGELILEVASAADGPFTIGTNNCLVSSGRNRLLVRQEPGASYILAQQEELLVNASGGQRHTLAAGQWLRLSHDGVVHGGPARGTESLWLQGLMDVDNRPLGEVIERLRPYHRGVLQLAPELAALRVSGVFPLDDSRHALDMLALALPVRLVAHTSLWIAIQPA</sequence>
<dbReference type="InterPro" id="IPR032623">
    <property type="entry name" value="FecR_N"/>
</dbReference>
<reference evidence="4 5" key="1">
    <citation type="submission" date="2016-10" db="EMBL/GenBank/DDBJ databases">
        <authorList>
            <person name="de Groot N.N."/>
        </authorList>
    </citation>
    <scope>NUCLEOTIDE SEQUENCE [LARGE SCALE GENOMIC DNA]</scope>
    <source>
        <strain evidence="4 5">LMG 18387</strain>
    </source>
</reference>
<gene>
    <name evidence="4" type="ORF">SAMN05216588_11794</name>
</gene>